<keyword evidence="4" id="KW-1185">Reference proteome</keyword>
<dbReference type="InterPro" id="IPR055385">
    <property type="entry name" value="GpJ_HDII-ins2"/>
</dbReference>
<organism evidence="3 4">
    <name type="scientific">Puniceibacterium antarcticum</name>
    <dbReference type="NCBI Taxonomy" id="1206336"/>
    <lineage>
        <taxon>Bacteria</taxon>
        <taxon>Pseudomonadati</taxon>
        <taxon>Pseudomonadota</taxon>
        <taxon>Alphaproteobacteria</taxon>
        <taxon>Rhodobacterales</taxon>
        <taxon>Paracoccaceae</taxon>
        <taxon>Puniceibacterium</taxon>
    </lineage>
</organism>
<evidence type="ECO:0000259" key="2">
    <source>
        <dbReference type="Pfam" id="PF24801"/>
    </source>
</evidence>
<keyword evidence="1" id="KW-0812">Transmembrane</keyword>
<accession>A0A2G8RFL5</accession>
<evidence type="ECO:0000256" key="1">
    <source>
        <dbReference type="SAM" id="Phobius"/>
    </source>
</evidence>
<reference evidence="3 4" key="1">
    <citation type="submission" date="2013-09" db="EMBL/GenBank/DDBJ databases">
        <title>Genome sequencing of Phaeobacter antarcticus sp. nov. SM1211.</title>
        <authorList>
            <person name="Zhang X.-Y."/>
            <person name="Liu C."/>
            <person name="Chen X.-L."/>
            <person name="Xie B.-B."/>
            <person name="Qin Q.-L."/>
            <person name="Rong J.-C."/>
            <person name="Zhang Y.-Z."/>
        </authorList>
    </citation>
    <scope>NUCLEOTIDE SEQUENCE [LARGE SCALE GENOMIC DNA]</scope>
    <source>
        <strain evidence="3 4">SM1211</strain>
    </source>
</reference>
<dbReference type="EMBL" id="AWWI01000066">
    <property type="protein sequence ID" value="PIL20191.1"/>
    <property type="molecule type" value="Genomic_DNA"/>
</dbReference>
<sequence>MFNPGKGRIDLELPCDMTIAEIVATALPGLSESARRRVRVMLVTDRGMQIVPLSVWHMARPLPGVQVVLRVVPGNGALKSILTIVVAVAAVALAATFAGPLAAALSISPQLASGIIVLATTAIGNLAISSLFPPPEPDSVKNRYAIAGFRNEMRPDGAVPEIMGTIRYSPPFATSTWSEIIGDIQYVRTVFLFGGGHVALSDIRLGDTLLEEFDEVETEVQTNVSGDTLLDLYPWQIVEERFQVELVRPWPTDDAGNKVDGPSVETPIIRTTGRDAASASVIFYFPGGLIGYNSDGDKKSWGVSIRIEQRADNDDPWEEVATLSFRAKQLEAFFRQHTWNLPYRGRWKVRVIFLSDPKEAPRYTQKCAWVALQTIRPEKPIAFTGLVTKVGFRARATAQFNGQIDNFNALASRICLDWDYETEAWVERATSNPASHYRLALQSPANPKPVPDDEIDLVQLQDWHDFCRIKDLKFDYVFEDEGSSLRDALTMITSAGRASPRRDGVKWGVVIDRPQTRIIGELNPRVADELTSTRSYFTPPHAFRIKFKDASDDYNDAERIVRWPGYEGLISLTEVLEIPGKTDPAEIAREATRRAYELIYRPDIHQAIQAHGVGAATRGDLMTFSNHILSEEQSAARVRAVEGTMVVLDDRVSMQVGNDYVIRFRHYPEAALGEEADTAGQSVVRPVRTAPGETSTLLLLGSGLMPVVGDVVQFGPAAMDSFPVVVRGIEAGENFSSIYHMVAHAPIIDEMIDAYVPPAWTGRVGDEVAYPGTVPTAPNFVSLQSGLEIIDDETVPPASEEPVPRDIRLQLLPGKGSVAVMNQYRIEHRLTGASEWSTLTVPVSEGGATISGYLTGADVSLRAFGISIGGIEGPASATVAITVGQDDPAFPAALAGDAVTVTGGLGTSHISIVTGSDSVTTGIQLYRVPDGTTLDRDLHAIGAPIPTSPGTTLNYADGDATRTNLLANSVFDSAGAWTPDANWSVSGGNAQHSSGTSDTIRQAVTLTAGKVYRVAFFATVTAGSVTPVLFGGTDQQGNSVTSTGTFTDRIEAVFGNAAFGWLASITAELLVDDAVLFVETSGCINAGSYTYFAEPVSVEGVPGALSGPYAAEIL</sequence>
<gene>
    <name evidence="3" type="ORF">P775_11015</name>
</gene>
<feature type="domain" description="Tip attachment protein J HDII-ins2" evidence="2">
    <location>
        <begin position="266"/>
        <end position="376"/>
    </location>
</feature>
<comment type="caution">
    <text evidence="3">The sequence shown here is derived from an EMBL/GenBank/DDBJ whole genome shotgun (WGS) entry which is preliminary data.</text>
</comment>
<proteinExistence type="predicted"/>
<keyword evidence="1" id="KW-0472">Membrane</keyword>
<feature type="transmembrane region" description="Helical" evidence="1">
    <location>
        <begin position="81"/>
        <end position="104"/>
    </location>
</feature>
<dbReference type="Proteomes" id="UP000231259">
    <property type="component" value="Unassembled WGS sequence"/>
</dbReference>
<protein>
    <recommendedName>
        <fullName evidence="2">Tip attachment protein J HDII-ins2 domain-containing protein</fullName>
    </recommendedName>
</protein>
<keyword evidence="1" id="KW-1133">Transmembrane helix</keyword>
<evidence type="ECO:0000313" key="3">
    <source>
        <dbReference type="EMBL" id="PIL20191.1"/>
    </source>
</evidence>
<dbReference type="Pfam" id="PF24801">
    <property type="entry name" value="FNIII-A_GpJ"/>
    <property type="match status" value="1"/>
</dbReference>
<name>A0A2G8RFL5_9RHOB</name>
<dbReference type="AlphaFoldDB" id="A0A2G8RFL5"/>
<feature type="transmembrane region" description="Helical" evidence="1">
    <location>
        <begin position="111"/>
        <end position="132"/>
    </location>
</feature>
<evidence type="ECO:0000313" key="4">
    <source>
        <dbReference type="Proteomes" id="UP000231259"/>
    </source>
</evidence>